<comment type="caution">
    <text evidence="2">The sequence shown here is derived from an EMBL/GenBank/DDBJ whole genome shotgun (WGS) entry which is preliminary data.</text>
</comment>
<protein>
    <submittedName>
        <fullName evidence="2">Tetratricopeptide repeat protein</fullName>
    </submittedName>
</protein>
<proteinExistence type="predicted"/>
<sequence>MDAEVYPDERVASAIEEHFIAVKIHIKEQPAVFDRFGAQWTPTLMVLDPDGTVRYKFEGYLPAEDFLARLELGLAHAAFARKEWAEAEQRFRRIVDDHPKSEAAPEALYWAGVAKYKASGDGAALAETARLFKQKYPQSAWATKASVWAK</sequence>
<dbReference type="InterPro" id="IPR019734">
    <property type="entry name" value="TPR_rpt"/>
</dbReference>
<dbReference type="Pfam" id="PF13098">
    <property type="entry name" value="Thioredoxin_2"/>
    <property type="match status" value="1"/>
</dbReference>
<accession>A0A538SHA6</accession>
<evidence type="ECO:0000259" key="1">
    <source>
        <dbReference type="Pfam" id="PF13098"/>
    </source>
</evidence>
<dbReference type="SUPFAM" id="SSF52833">
    <property type="entry name" value="Thioredoxin-like"/>
    <property type="match status" value="1"/>
</dbReference>
<dbReference type="Proteomes" id="UP000320184">
    <property type="component" value="Unassembled WGS sequence"/>
</dbReference>
<dbReference type="InterPro" id="IPR036249">
    <property type="entry name" value="Thioredoxin-like_sf"/>
</dbReference>
<dbReference type="Gene3D" id="3.40.30.10">
    <property type="entry name" value="Glutaredoxin"/>
    <property type="match status" value="1"/>
</dbReference>
<feature type="domain" description="Thioredoxin-like fold" evidence="1">
    <location>
        <begin position="3"/>
        <end position="70"/>
    </location>
</feature>
<name>A0A538SHA6_UNCEI</name>
<dbReference type="AlphaFoldDB" id="A0A538SHA6"/>
<dbReference type="InterPro" id="IPR012336">
    <property type="entry name" value="Thioredoxin-like_fold"/>
</dbReference>
<dbReference type="EMBL" id="VBOT01000092">
    <property type="protein sequence ID" value="TMQ50759.1"/>
    <property type="molecule type" value="Genomic_DNA"/>
</dbReference>
<gene>
    <name evidence="2" type="ORF">E6K73_07230</name>
</gene>
<organism evidence="2 3">
    <name type="scientific">Eiseniibacteriota bacterium</name>
    <dbReference type="NCBI Taxonomy" id="2212470"/>
    <lineage>
        <taxon>Bacteria</taxon>
        <taxon>Candidatus Eiseniibacteriota</taxon>
    </lineage>
</organism>
<evidence type="ECO:0000313" key="3">
    <source>
        <dbReference type="Proteomes" id="UP000320184"/>
    </source>
</evidence>
<dbReference type="Pfam" id="PF13174">
    <property type="entry name" value="TPR_6"/>
    <property type="match status" value="1"/>
</dbReference>
<evidence type="ECO:0000313" key="2">
    <source>
        <dbReference type="EMBL" id="TMQ50759.1"/>
    </source>
</evidence>
<reference evidence="2 3" key="1">
    <citation type="journal article" date="2019" name="Nat. Microbiol.">
        <title>Mediterranean grassland soil C-N compound turnover is dependent on rainfall and depth, and is mediated by genomically divergent microorganisms.</title>
        <authorList>
            <person name="Diamond S."/>
            <person name="Andeer P.F."/>
            <person name="Li Z."/>
            <person name="Crits-Christoph A."/>
            <person name="Burstein D."/>
            <person name="Anantharaman K."/>
            <person name="Lane K.R."/>
            <person name="Thomas B.C."/>
            <person name="Pan C."/>
            <person name="Northen T.R."/>
            <person name="Banfield J.F."/>
        </authorList>
    </citation>
    <scope>NUCLEOTIDE SEQUENCE [LARGE SCALE GENOMIC DNA]</scope>
    <source>
        <strain evidence="2">WS_3</strain>
    </source>
</reference>